<dbReference type="Proteomes" id="UP000717364">
    <property type="component" value="Unassembled WGS sequence"/>
</dbReference>
<accession>A0A947DGD4</accession>
<dbReference type="RefSeq" id="WP_215609328.1">
    <property type="nucleotide sequence ID" value="NZ_JADOES010000023.1"/>
</dbReference>
<proteinExistence type="predicted"/>
<evidence type="ECO:0000313" key="2">
    <source>
        <dbReference type="EMBL" id="MBT9316260.1"/>
    </source>
</evidence>
<reference evidence="2" key="2">
    <citation type="journal article" date="2021" name="Mar. Drugs">
        <title>Genome Reduction and Secondary Metabolism of the Marine Sponge-Associated Cyanobacterium Leptothoe.</title>
        <authorList>
            <person name="Konstantinou D."/>
            <person name="Popin R.V."/>
            <person name="Fewer D.P."/>
            <person name="Sivonen K."/>
            <person name="Gkelis S."/>
        </authorList>
    </citation>
    <scope>NUCLEOTIDE SEQUENCE</scope>
    <source>
        <strain evidence="2">TAU-MAC 1115</strain>
    </source>
</reference>
<evidence type="ECO:0000313" key="3">
    <source>
        <dbReference type="Proteomes" id="UP000717364"/>
    </source>
</evidence>
<name>A0A947DGD4_9CYAN</name>
<dbReference type="AlphaFoldDB" id="A0A947DGD4"/>
<gene>
    <name evidence="2" type="ORF">IXB50_12590</name>
</gene>
<evidence type="ECO:0000256" key="1">
    <source>
        <dbReference type="SAM" id="MobiDB-lite"/>
    </source>
</evidence>
<keyword evidence="3" id="KW-1185">Reference proteome</keyword>
<organism evidence="2 3">
    <name type="scientific">Leptothoe spongobia TAU-MAC 1115</name>
    <dbReference type="NCBI Taxonomy" id="1967444"/>
    <lineage>
        <taxon>Bacteria</taxon>
        <taxon>Bacillati</taxon>
        <taxon>Cyanobacteriota</taxon>
        <taxon>Cyanophyceae</taxon>
        <taxon>Nodosilineales</taxon>
        <taxon>Cymatolegaceae</taxon>
        <taxon>Leptothoe</taxon>
        <taxon>Leptothoe spongobia</taxon>
    </lineage>
</organism>
<dbReference type="EMBL" id="JADOES010000023">
    <property type="protein sequence ID" value="MBT9316260.1"/>
    <property type="molecule type" value="Genomic_DNA"/>
</dbReference>
<protein>
    <submittedName>
        <fullName evidence="2">Uncharacterized protein</fullName>
    </submittedName>
</protein>
<reference evidence="2" key="1">
    <citation type="submission" date="2020-11" db="EMBL/GenBank/DDBJ databases">
        <authorList>
            <person name="Konstantinou D."/>
            <person name="Gkelis S."/>
            <person name="Popin R."/>
            <person name="Fewer D."/>
            <person name="Sivonen K."/>
        </authorList>
    </citation>
    <scope>NUCLEOTIDE SEQUENCE</scope>
    <source>
        <strain evidence="2">TAU-MAC 1115</strain>
    </source>
</reference>
<feature type="region of interest" description="Disordered" evidence="1">
    <location>
        <begin position="1"/>
        <end position="20"/>
    </location>
</feature>
<sequence>MNNPLDGMNPHAIAKAETKRPEVATGRLTMETFSMGWTLVCEHYRRDKPSKQLLKLYFRILAPKLSDDQFQIAIGTVLEKERFFPPLEKYVEYGKDEGRSLPPEQRLFIVPAEDNYDPESAAMIEARNRARGIVQSTASPETDRSQTQAQPTDITLDGLADLLERSGSDAVQQQLEMLSIQGITIKMADVVERHTQRYSNTANLEKLGNMLGQNFLASMTTKNVNKVSKSDGEVN</sequence>
<comment type="caution">
    <text evidence="2">The sequence shown here is derived from an EMBL/GenBank/DDBJ whole genome shotgun (WGS) entry which is preliminary data.</text>
</comment>